<dbReference type="EMBL" id="JAUSVX010000015">
    <property type="protein sequence ID" value="MDQ0473287.1"/>
    <property type="molecule type" value="Genomic_DNA"/>
</dbReference>
<comment type="caution">
    <text evidence="2">The sequence shown here is derived from an EMBL/GenBank/DDBJ whole genome shotgun (WGS) entry which is preliminary data.</text>
</comment>
<feature type="signal peptide" evidence="1">
    <location>
        <begin position="1"/>
        <end position="24"/>
    </location>
</feature>
<reference evidence="2 3" key="1">
    <citation type="submission" date="2023-07" db="EMBL/GenBank/DDBJ databases">
        <title>Genomic Encyclopedia of Type Strains, Phase IV (KMG-IV): sequencing the most valuable type-strain genomes for metagenomic binning, comparative biology and taxonomic classification.</title>
        <authorList>
            <person name="Goeker M."/>
        </authorList>
    </citation>
    <scope>NUCLEOTIDE SEQUENCE [LARGE SCALE GENOMIC DNA]</scope>
    <source>
        <strain evidence="2 3">DSM 19619</strain>
    </source>
</reference>
<organism evidence="2 3">
    <name type="scientific">Labrys wisconsinensis</name>
    <dbReference type="NCBI Taxonomy" id="425677"/>
    <lineage>
        <taxon>Bacteria</taxon>
        <taxon>Pseudomonadati</taxon>
        <taxon>Pseudomonadota</taxon>
        <taxon>Alphaproteobacteria</taxon>
        <taxon>Hyphomicrobiales</taxon>
        <taxon>Xanthobacteraceae</taxon>
        <taxon>Labrys</taxon>
    </lineage>
</organism>
<dbReference type="RefSeq" id="WP_307281343.1">
    <property type="nucleotide sequence ID" value="NZ_JAUSVX010000015.1"/>
</dbReference>
<feature type="chain" id="PRO_5047414411" evidence="1">
    <location>
        <begin position="25"/>
        <end position="90"/>
    </location>
</feature>
<protein>
    <submittedName>
        <fullName evidence="2">Uncharacterized protein</fullName>
    </submittedName>
</protein>
<evidence type="ECO:0000313" key="2">
    <source>
        <dbReference type="EMBL" id="MDQ0473287.1"/>
    </source>
</evidence>
<gene>
    <name evidence="2" type="ORF">QO011_006321</name>
</gene>
<sequence length="90" mass="9347">MKLATALLTAIALIAVPAAGPAFANADDDAWIAKCVSDNADQGQSAETIAVYCSCMNGKMSSSETLSITAWEKLHPAEEKACSKAANWKG</sequence>
<dbReference type="Proteomes" id="UP001242480">
    <property type="component" value="Unassembled WGS sequence"/>
</dbReference>
<accession>A0ABU0JG73</accession>
<proteinExistence type="predicted"/>
<keyword evidence="3" id="KW-1185">Reference proteome</keyword>
<name>A0ABU0JG73_9HYPH</name>
<evidence type="ECO:0000256" key="1">
    <source>
        <dbReference type="SAM" id="SignalP"/>
    </source>
</evidence>
<keyword evidence="1" id="KW-0732">Signal</keyword>
<evidence type="ECO:0000313" key="3">
    <source>
        <dbReference type="Proteomes" id="UP001242480"/>
    </source>
</evidence>